<name>A0A2T6ZPR2_TUBBO</name>
<keyword evidence="3" id="KW-1185">Reference proteome</keyword>
<feature type="compositionally biased region" description="Basic and acidic residues" evidence="1">
    <location>
        <begin position="84"/>
        <end position="94"/>
    </location>
</feature>
<evidence type="ECO:0000313" key="3">
    <source>
        <dbReference type="Proteomes" id="UP000244722"/>
    </source>
</evidence>
<reference evidence="2 3" key="1">
    <citation type="submission" date="2017-04" db="EMBL/GenBank/DDBJ databases">
        <title>Draft genome sequence of Tuber borchii Vittad., a whitish edible truffle.</title>
        <authorList>
            <consortium name="DOE Joint Genome Institute"/>
            <person name="Murat C."/>
            <person name="Kuo A."/>
            <person name="Barry K.W."/>
            <person name="Clum A."/>
            <person name="Dockter R.B."/>
            <person name="Fauchery L."/>
            <person name="Iotti M."/>
            <person name="Kohler A."/>
            <person name="Labutti K."/>
            <person name="Lindquist E.A."/>
            <person name="Lipzen A."/>
            <person name="Ohm R.A."/>
            <person name="Wang M."/>
            <person name="Grigoriev I.V."/>
            <person name="Zambonelli A."/>
            <person name="Martin F.M."/>
        </authorList>
    </citation>
    <scope>NUCLEOTIDE SEQUENCE [LARGE SCALE GENOMIC DNA]</scope>
    <source>
        <strain evidence="2 3">Tbo3840</strain>
    </source>
</reference>
<organism evidence="2 3">
    <name type="scientific">Tuber borchii</name>
    <name type="common">White truffle</name>
    <dbReference type="NCBI Taxonomy" id="42251"/>
    <lineage>
        <taxon>Eukaryota</taxon>
        <taxon>Fungi</taxon>
        <taxon>Dikarya</taxon>
        <taxon>Ascomycota</taxon>
        <taxon>Pezizomycotina</taxon>
        <taxon>Pezizomycetes</taxon>
        <taxon>Pezizales</taxon>
        <taxon>Tuberaceae</taxon>
        <taxon>Tuber</taxon>
    </lineage>
</organism>
<accession>A0A2T6ZPR2</accession>
<feature type="region of interest" description="Disordered" evidence="1">
    <location>
        <begin position="76"/>
        <end position="127"/>
    </location>
</feature>
<comment type="caution">
    <text evidence="2">The sequence shown here is derived from an EMBL/GenBank/DDBJ whole genome shotgun (WGS) entry which is preliminary data.</text>
</comment>
<proteinExistence type="predicted"/>
<sequence length="127" mass="13834">MPFFAKLKGKLNGAFRKLSSPFTKKTSTKRLRAPGSGNMIKFRMLCLDCQAAFAQDPLGLCDNLVGIGKWYPHVTGPLSTEEEETKKGADKEGEVGGGSRGKGKGTVKEHPLLESFLQGEFPYDVEP</sequence>
<gene>
    <name evidence="2" type="ORF">B9Z19DRAFT_1065824</name>
</gene>
<evidence type="ECO:0000313" key="2">
    <source>
        <dbReference type="EMBL" id="PUU77473.1"/>
    </source>
</evidence>
<dbReference type="EMBL" id="NESQ01000152">
    <property type="protein sequence ID" value="PUU77473.1"/>
    <property type="molecule type" value="Genomic_DNA"/>
</dbReference>
<protein>
    <submittedName>
        <fullName evidence="2">Uncharacterized protein</fullName>
    </submittedName>
</protein>
<dbReference type="AlphaFoldDB" id="A0A2T6ZPR2"/>
<evidence type="ECO:0000256" key="1">
    <source>
        <dbReference type="SAM" id="MobiDB-lite"/>
    </source>
</evidence>
<dbReference type="Proteomes" id="UP000244722">
    <property type="component" value="Unassembled WGS sequence"/>
</dbReference>